<dbReference type="PANTHER" id="PTHR13710">
    <property type="entry name" value="DNA HELICASE RECQ FAMILY MEMBER"/>
    <property type="match status" value="1"/>
</dbReference>
<keyword evidence="5" id="KW-0413">Isomerase</keyword>
<sequence length="266" mass="28253">LFVVDEAHCVSQWGHDFRPDYFRLADAARYIGARALFASTATATPQVAKDIAGRLALRDPVHVTTGFDRPNLAFSVIPCRTAADKRRRLTAALAQPDALPAIVYAGTRASTESLAGDLSGALGVEALAYHAGLPRDKRAAVQRRFMGGEAPIVVATNAFGMGVDKADVRTVAHATVPGSVEAFYQEAGRAGRDGAPARCLLFAEKRDKGLHVFFIERDAVDERLFARLAAALELHARDGGAYDLGAGELSGIAGCDSDQLRALVGH</sequence>
<dbReference type="InterPro" id="IPR004589">
    <property type="entry name" value="DNA_helicase_ATP-dep_RecQ"/>
</dbReference>
<feature type="non-terminal residue" evidence="10">
    <location>
        <position position="266"/>
    </location>
</feature>
<evidence type="ECO:0000256" key="2">
    <source>
        <dbReference type="ARBA" id="ARBA00022801"/>
    </source>
</evidence>
<dbReference type="NCBIfam" id="TIGR00614">
    <property type="entry name" value="recQ_fam"/>
    <property type="match status" value="1"/>
</dbReference>
<keyword evidence="3" id="KW-0067">ATP-binding</keyword>
<accession>X1EH28</accession>
<dbReference type="PANTHER" id="PTHR13710:SF105">
    <property type="entry name" value="ATP-DEPENDENT DNA HELICASE Q1"/>
    <property type="match status" value="1"/>
</dbReference>
<dbReference type="GO" id="GO:0043590">
    <property type="term" value="C:bacterial nucleoid"/>
    <property type="evidence" value="ECO:0007669"/>
    <property type="project" value="TreeGrafter"/>
</dbReference>
<dbReference type="EMBL" id="BARU01011603">
    <property type="protein sequence ID" value="GAH31902.1"/>
    <property type="molecule type" value="Genomic_DNA"/>
</dbReference>
<protein>
    <recommendedName>
        <fullName evidence="7">DNA 3'-5' helicase</fullName>
        <ecNumber evidence="7">5.6.2.4</ecNumber>
    </recommendedName>
</protein>
<evidence type="ECO:0000256" key="4">
    <source>
        <dbReference type="ARBA" id="ARBA00023125"/>
    </source>
</evidence>
<dbReference type="SMART" id="SM00490">
    <property type="entry name" value="HELICc"/>
    <property type="match status" value="1"/>
</dbReference>
<dbReference type="InterPro" id="IPR001650">
    <property type="entry name" value="Helicase_C-like"/>
</dbReference>
<dbReference type="Gene3D" id="3.40.50.300">
    <property type="entry name" value="P-loop containing nucleotide triphosphate hydrolases"/>
    <property type="match status" value="2"/>
</dbReference>
<organism evidence="10">
    <name type="scientific">marine sediment metagenome</name>
    <dbReference type="NCBI Taxonomy" id="412755"/>
    <lineage>
        <taxon>unclassified sequences</taxon>
        <taxon>metagenomes</taxon>
        <taxon>ecological metagenomes</taxon>
    </lineage>
</organism>
<evidence type="ECO:0000256" key="5">
    <source>
        <dbReference type="ARBA" id="ARBA00023235"/>
    </source>
</evidence>
<evidence type="ECO:0000256" key="1">
    <source>
        <dbReference type="ARBA" id="ARBA00005446"/>
    </source>
</evidence>
<comment type="caution">
    <text evidence="10">The sequence shown here is derived from an EMBL/GenBank/DDBJ whole genome shotgun (WGS) entry which is preliminary data.</text>
</comment>
<evidence type="ECO:0000256" key="3">
    <source>
        <dbReference type="ARBA" id="ARBA00022806"/>
    </source>
</evidence>
<gene>
    <name evidence="10" type="ORF">S03H2_21731</name>
</gene>
<keyword evidence="4" id="KW-0238">DNA-binding</keyword>
<dbReference type="GO" id="GO:0005737">
    <property type="term" value="C:cytoplasm"/>
    <property type="evidence" value="ECO:0007669"/>
    <property type="project" value="TreeGrafter"/>
</dbReference>
<keyword evidence="3" id="KW-0347">Helicase</keyword>
<dbReference type="InterPro" id="IPR014001">
    <property type="entry name" value="Helicase_ATP-bd"/>
</dbReference>
<dbReference type="PROSITE" id="PS51194">
    <property type="entry name" value="HELICASE_CTER"/>
    <property type="match status" value="1"/>
</dbReference>
<evidence type="ECO:0000256" key="6">
    <source>
        <dbReference type="ARBA" id="ARBA00034617"/>
    </source>
</evidence>
<dbReference type="SUPFAM" id="SSF52540">
    <property type="entry name" value="P-loop containing nucleoside triphosphate hydrolases"/>
    <property type="match status" value="1"/>
</dbReference>
<keyword evidence="2" id="KW-0378">Hydrolase</keyword>
<evidence type="ECO:0000313" key="10">
    <source>
        <dbReference type="EMBL" id="GAH31902.1"/>
    </source>
</evidence>
<feature type="domain" description="Helicase ATP-binding" evidence="8">
    <location>
        <begin position="1"/>
        <end position="61"/>
    </location>
</feature>
<dbReference type="Pfam" id="PF00271">
    <property type="entry name" value="Helicase_C"/>
    <property type="match status" value="1"/>
</dbReference>
<evidence type="ECO:0000256" key="7">
    <source>
        <dbReference type="ARBA" id="ARBA00034808"/>
    </source>
</evidence>
<dbReference type="GO" id="GO:0030894">
    <property type="term" value="C:replisome"/>
    <property type="evidence" value="ECO:0007669"/>
    <property type="project" value="TreeGrafter"/>
</dbReference>
<feature type="domain" description="Helicase C-terminal" evidence="9">
    <location>
        <begin position="88"/>
        <end position="240"/>
    </location>
</feature>
<comment type="catalytic activity">
    <reaction evidence="6">
        <text>Couples ATP hydrolysis with the unwinding of duplex DNA by translocating in the 3'-5' direction.</text>
        <dbReference type="EC" id="5.6.2.4"/>
    </reaction>
</comment>
<dbReference type="GO" id="GO:0009378">
    <property type="term" value="F:four-way junction helicase activity"/>
    <property type="evidence" value="ECO:0007669"/>
    <property type="project" value="TreeGrafter"/>
</dbReference>
<name>X1EH28_9ZZZZ</name>
<reference evidence="10" key="1">
    <citation type="journal article" date="2014" name="Front. Microbiol.">
        <title>High frequency of phylogenetically diverse reductive dehalogenase-homologous genes in deep subseafloor sedimentary metagenomes.</title>
        <authorList>
            <person name="Kawai M."/>
            <person name="Futagami T."/>
            <person name="Toyoda A."/>
            <person name="Takaki Y."/>
            <person name="Nishi S."/>
            <person name="Hori S."/>
            <person name="Arai W."/>
            <person name="Tsubouchi T."/>
            <person name="Morono Y."/>
            <person name="Uchiyama I."/>
            <person name="Ito T."/>
            <person name="Fujiyama A."/>
            <person name="Inagaki F."/>
            <person name="Takami H."/>
        </authorList>
    </citation>
    <scope>NUCLEOTIDE SEQUENCE</scope>
    <source>
        <strain evidence="10">Expedition CK06-06</strain>
    </source>
</reference>
<dbReference type="GO" id="GO:0016787">
    <property type="term" value="F:hydrolase activity"/>
    <property type="evidence" value="ECO:0007669"/>
    <property type="project" value="UniProtKB-KW"/>
</dbReference>
<dbReference type="PROSITE" id="PS51192">
    <property type="entry name" value="HELICASE_ATP_BIND_1"/>
    <property type="match status" value="1"/>
</dbReference>
<dbReference type="EC" id="5.6.2.4" evidence="7"/>
<dbReference type="GO" id="GO:0043138">
    <property type="term" value="F:3'-5' DNA helicase activity"/>
    <property type="evidence" value="ECO:0007669"/>
    <property type="project" value="UniProtKB-EC"/>
</dbReference>
<dbReference type="GO" id="GO:0003677">
    <property type="term" value="F:DNA binding"/>
    <property type="evidence" value="ECO:0007669"/>
    <property type="project" value="UniProtKB-KW"/>
</dbReference>
<dbReference type="InterPro" id="IPR027417">
    <property type="entry name" value="P-loop_NTPase"/>
</dbReference>
<evidence type="ECO:0000259" key="9">
    <source>
        <dbReference type="PROSITE" id="PS51194"/>
    </source>
</evidence>
<dbReference type="AlphaFoldDB" id="X1EH28"/>
<comment type="similarity">
    <text evidence="1">Belongs to the helicase family. RecQ subfamily.</text>
</comment>
<keyword evidence="3" id="KW-0547">Nucleotide-binding</keyword>
<dbReference type="GO" id="GO:0006281">
    <property type="term" value="P:DNA repair"/>
    <property type="evidence" value="ECO:0007669"/>
    <property type="project" value="TreeGrafter"/>
</dbReference>
<evidence type="ECO:0000259" key="8">
    <source>
        <dbReference type="PROSITE" id="PS51192"/>
    </source>
</evidence>
<feature type="non-terminal residue" evidence="10">
    <location>
        <position position="1"/>
    </location>
</feature>
<dbReference type="GO" id="GO:0006310">
    <property type="term" value="P:DNA recombination"/>
    <property type="evidence" value="ECO:0007669"/>
    <property type="project" value="InterPro"/>
</dbReference>
<proteinExistence type="inferred from homology"/>